<accession>A0A5N6U921</accession>
<dbReference type="EMBL" id="ML742028">
    <property type="protein sequence ID" value="KAE8154621.1"/>
    <property type="molecule type" value="Genomic_DNA"/>
</dbReference>
<reference evidence="1 2" key="1">
    <citation type="submission" date="2019-04" db="EMBL/GenBank/DDBJ databases">
        <title>Friends and foes A comparative genomics study of 23 Aspergillus species from section Flavi.</title>
        <authorList>
            <consortium name="DOE Joint Genome Institute"/>
            <person name="Kjaerbolling I."/>
            <person name="Vesth T."/>
            <person name="Frisvad J.C."/>
            <person name="Nybo J.L."/>
            <person name="Theobald S."/>
            <person name="Kildgaard S."/>
            <person name="Isbrandt T."/>
            <person name="Kuo A."/>
            <person name="Sato A."/>
            <person name="Lyhne E.K."/>
            <person name="Kogle M.E."/>
            <person name="Wiebenga A."/>
            <person name="Kun R.S."/>
            <person name="Lubbers R.J."/>
            <person name="Makela M.R."/>
            <person name="Barry K."/>
            <person name="Chovatia M."/>
            <person name="Clum A."/>
            <person name="Daum C."/>
            <person name="Haridas S."/>
            <person name="He G."/>
            <person name="LaButti K."/>
            <person name="Lipzen A."/>
            <person name="Mondo S."/>
            <person name="Riley R."/>
            <person name="Salamov A."/>
            <person name="Simmons B.A."/>
            <person name="Magnuson J.K."/>
            <person name="Henrissat B."/>
            <person name="Mortensen U.H."/>
            <person name="Larsen T.O."/>
            <person name="Devries R.P."/>
            <person name="Grigoriev I.V."/>
            <person name="Machida M."/>
            <person name="Baker S.E."/>
            <person name="Andersen M.R."/>
        </authorList>
    </citation>
    <scope>NUCLEOTIDE SEQUENCE [LARGE SCALE GENOMIC DNA]</scope>
    <source>
        <strain evidence="1 2">IBT 18842</strain>
    </source>
</reference>
<dbReference type="Proteomes" id="UP000325780">
    <property type="component" value="Unassembled WGS sequence"/>
</dbReference>
<evidence type="ECO:0008006" key="3">
    <source>
        <dbReference type="Google" id="ProtNLM"/>
    </source>
</evidence>
<gene>
    <name evidence="1" type="ORF">BDV25DRAFT_135789</name>
</gene>
<evidence type="ECO:0000313" key="2">
    <source>
        <dbReference type="Proteomes" id="UP000325780"/>
    </source>
</evidence>
<dbReference type="AlphaFoldDB" id="A0A5N6U921"/>
<keyword evidence="2" id="KW-1185">Reference proteome</keyword>
<evidence type="ECO:0000313" key="1">
    <source>
        <dbReference type="EMBL" id="KAE8154621.1"/>
    </source>
</evidence>
<sequence>MARQRYSLLEILAVAELHPFYHPDEKYPPDAVAIQAACERACSRVQADLRTQPVLHKCTLYKVIERLTQDMSLDNVYRKGSYVSATGGGSGGFPMIFAVDALENRQQRMRMGELIRLCGITSPADWVLSLHMSGDLYRSLDLTTETLENSGATVLSAGSNMALQDVVDVLGHYHVNALTGDPNQIVQLVHYISTLPSHVQQRLRLEKIIYTSESLTGPQRAFILTILGDVKIFSFMGSAEAGPWAVSHPDLLGDGIIPESNTVDFVFDIRSMIIEILPLTASETENCSSGPDPLPLGEPGLIVQTSLQRLRNPLVRYISGDIGSLHPLSPSALALIPETDRDYLRVIRMHGRDRRFSFEWFGAYYEFETMKAFMLTEQFGILQWQVILDQLPSSTEATLEVRLLRASPRAGILSDEALIRRLWAFFIVLPRDKHLFQVIFAKDLNGFERSATGAKVIHFVDRLH</sequence>
<organism evidence="1 2">
    <name type="scientific">Aspergillus avenaceus</name>
    <dbReference type="NCBI Taxonomy" id="36643"/>
    <lineage>
        <taxon>Eukaryota</taxon>
        <taxon>Fungi</taxon>
        <taxon>Dikarya</taxon>
        <taxon>Ascomycota</taxon>
        <taxon>Pezizomycotina</taxon>
        <taxon>Eurotiomycetes</taxon>
        <taxon>Eurotiomycetidae</taxon>
        <taxon>Eurotiales</taxon>
        <taxon>Aspergillaceae</taxon>
        <taxon>Aspergillus</taxon>
        <taxon>Aspergillus subgen. Circumdati</taxon>
    </lineage>
</organism>
<protein>
    <recommendedName>
        <fullName evidence="3">AMP-dependent synthetase/ligase domain-containing protein</fullName>
    </recommendedName>
</protein>
<dbReference type="InterPro" id="IPR042099">
    <property type="entry name" value="ANL_N_sf"/>
</dbReference>
<proteinExistence type="predicted"/>
<dbReference type="Gene3D" id="3.40.50.12780">
    <property type="entry name" value="N-terminal domain of ligase-like"/>
    <property type="match status" value="1"/>
</dbReference>
<dbReference type="PANTHER" id="PTHR43845">
    <property type="entry name" value="BLR5969 PROTEIN"/>
    <property type="match status" value="1"/>
</dbReference>
<name>A0A5N6U921_ASPAV</name>
<dbReference type="SUPFAM" id="SSF56801">
    <property type="entry name" value="Acetyl-CoA synthetase-like"/>
    <property type="match status" value="1"/>
</dbReference>
<dbReference type="OrthoDB" id="10047078at2759"/>
<dbReference type="PANTHER" id="PTHR43845:SF1">
    <property type="entry name" value="BLR5969 PROTEIN"/>
    <property type="match status" value="1"/>
</dbReference>